<evidence type="ECO:0000313" key="2">
    <source>
        <dbReference type="Proteomes" id="UP000193411"/>
    </source>
</evidence>
<dbReference type="EMBL" id="MCFL01000002">
    <property type="protein sequence ID" value="ORZ40902.1"/>
    <property type="molecule type" value="Genomic_DNA"/>
</dbReference>
<organism evidence="1 2">
    <name type="scientific">Catenaria anguillulae PL171</name>
    <dbReference type="NCBI Taxonomy" id="765915"/>
    <lineage>
        <taxon>Eukaryota</taxon>
        <taxon>Fungi</taxon>
        <taxon>Fungi incertae sedis</taxon>
        <taxon>Blastocladiomycota</taxon>
        <taxon>Blastocladiomycetes</taxon>
        <taxon>Blastocladiales</taxon>
        <taxon>Catenariaceae</taxon>
        <taxon>Catenaria</taxon>
    </lineage>
</organism>
<accession>A0A1Y2I5X4</accession>
<comment type="caution">
    <text evidence="1">The sequence shown here is derived from an EMBL/GenBank/DDBJ whole genome shotgun (WGS) entry which is preliminary data.</text>
</comment>
<dbReference type="Proteomes" id="UP000193411">
    <property type="component" value="Unassembled WGS sequence"/>
</dbReference>
<keyword evidence="2" id="KW-1185">Reference proteome</keyword>
<reference evidence="1 2" key="1">
    <citation type="submission" date="2016-07" db="EMBL/GenBank/DDBJ databases">
        <title>Pervasive Adenine N6-methylation of Active Genes in Fungi.</title>
        <authorList>
            <consortium name="DOE Joint Genome Institute"/>
            <person name="Mondo S.J."/>
            <person name="Dannebaum R.O."/>
            <person name="Kuo R.C."/>
            <person name="Labutti K."/>
            <person name="Haridas S."/>
            <person name="Kuo A."/>
            <person name="Salamov A."/>
            <person name="Ahrendt S.R."/>
            <person name="Lipzen A."/>
            <person name="Sullivan W."/>
            <person name="Andreopoulos W.B."/>
            <person name="Clum A."/>
            <person name="Lindquist E."/>
            <person name="Daum C."/>
            <person name="Ramamoorthy G.K."/>
            <person name="Gryganskyi A."/>
            <person name="Culley D."/>
            <person name="Magnuson J.K."/>
            <person name="James T.Y."/>
            <person name="O'Malley M.A."/>
            <person name="Stajich J.E."/>
            <person name="Spatafora J.W."/>
            <person name="Visel A."/>
            <person name="Grigoriev I.V."/>
        </authorList>
    </citation>
    <scope>NUCLEOTIDE SEQUENCE [LARGE SCALE GENOMIC DNA]</scope>
    <source>
        <strain evidence="1 2">PL171</strain>
    </source>
</reference>
<proteinExistence type="predicted"/>
<dbReference type="AlphaFoldDB" id="A0A1Y2I5X4"/>
<sequence length="79" mass="9222">MDRRMIAMRGWEPCSKARWRSRPRTSIGLAAPRGHDLRMNWCQQLFAVEPGAAMLAKEWRQSLLPVIDSWHLVTRYAEA</sequence>
<evidence type="ECO:0000313" key="1">
    <source>
        <dbReference type="EMBL" id="ORZ40902.1"/>
    </source>
</evidence>
<gene>
    <name evidence="1" type="ORF">BCR44DRAFT_1424002</name>
</gene>
<name>A0A1Y2I5X4_9FUNG</name>
<protein>
    <submittedName>
        <fullName evidence="1">Uncharacterized protein</fullName>
    </submittedName>
</protein>